<accession>A0A0E9R5I1</accession>
<protein>
    <submittedName>
        <fullName evidence="1">Uncharacterized protein</fullName>
    </submittedName>
</protein>
<proteinExistence type="predicted"/>
<sequence>MFIQEHGLEIFHYQGQL</sequence>
<dbReference type="EMBL" id="GBXM01084218">
    <property type="protein sequence ID" value="JAH24359.1"/>
    <property type="molecule type" value="Transcribed_RNA"/>
</dbReference>
<name>A0A0E9R5I1_ANGAN</name>
<evidence type="ECO:0000313" key="1">
    <source>
        <dbReference type="EMBL" id="JAH24359.1"/>
    </source>
</evidence>
<organism evidence="1">
    <name type="scientific">Anguilla anguilla</name>
    <name type="common">European freshwater eel</name>
    <name type="synonym">Muraena anguilla</name>
    <dbReference type="NCBI Taxonomy" id="7936"/>
    <lineage>
        <taxon>Eukaryota</taxon>
        <taxon>Metazoa</taxon>
        <taxon>Chordata</taxon>
        <taxon>Craniata</taxon>
        <taxon>Vertebrata</taxon>
        <taxon>Euteleostomi</taxon>
        <taxon>Actinopterygii</taxon>
        <taxon>Neopterygii</taxon>
        <taxon>Teleostei</taxon>
        <taxon>Anguilliformes</taxon>
        <taxon>Anguillidae</taxon>
        <taxon>Anguilla</taxon>
    </lineage>
</organism>
<reference evidence="1" key="2">
    <citation type="journal article" date="2015" name="Fish Shellfish Immunol.">
        <title>Early steps in the European eel (Anguilla anguilla)-Vibrio vulnificus interaction in the gills: Role of the RtxA13 toxin.</title>
        <authorList>
            <person name="Callol A."/>
            <person name="Pajuelo D."/>
            <person name="Ebbesson L."/>
            <person name="Teles M."/>
            <person name="MacKenzie S."/>
            <person name="Amaro C."/>
        </authorList>
    </citation>
    <scope>NUCLEOTIDE SEQUENCE</scope>
</reference>
<dbReference type="AlphaFoldDB" id="A0A0E9R5I1"/>
<reference evidence="1" key="1">
    <citation type="submission" date="2014-11" db="EMBL/GenBank/DDBJ databases">
        <authorList>
            <person name="Amaro Gonzalez C."/>
        </authorList>
    </citation>
    <scope>NUCLEOTIDE SEQUENCE</scope>
</reference>